<sequence>MHTKAHIGNDLADVLKSYLESDEFRNRKIVQIVKPEPNKVRVLSR</sequence>
<dbReference type="RefSeq" id="WP_183562951.1">
    <property type="nucleotide sequence ID" value="NZ_JACHOP010000001.1"/>
</dbReference>
<dbReference type="AlphaFoldDB" id="A0A840ZDH7"/>
<gene>
    <name evidence="1" type="ORF">HNR00_000019</name>
</gene>
<reference evidence="1 2" key="1">
    <citation type="submission" date="2020-08" db="EMBL/GenBank/DDBJ databases">
        <title>Genomic Encyclopedia of Type Strains, Phase IV (KMG-IV): sequencing the most valuable type-strain genomes for metagenomic binning, comparative biology and taxonomic classification.</title>
        <authorList>
            <person name="Goeker M."/>
        </authorList>
    </citation>
    <scope>NUCLEOTIDE SEQUENCE [LARGE SCALE GENOMIC DNA]</scope>
    <source>
        <strain evidence="1 2">DSM 2163</strain>
    </source>
</reference>
<comment type="caution">
    <text evidence="1">The sequence shown here is derived from an EMBL/GenBank/DDBJ whole genome shotgun (WGS) entry which is preliminary data.</text>
</comment>
<name>A0A840ZDH7_9HYPH</name>
<dbReference type="Proteomes" id="UP000583454">
    <property type="component" value="Unassembled WGS sequence"/>
</dbReference>
<keyword evidence="2" id="KW-1185">Reference proteome</keyword>
<dbReference type="EMBL" id="JACHOP010000001">
    <property type="protein sequence ID" value="MBB5755330.1"/>
    <property type="molecule type" value="Genomic_DNA"/>
</dbReference>
<organism evidence="1 2">
    <name type="scientific">Methylorubrum rhodinum</name>
    <dbReference type="NCBI Taxonomy" id="29428"/>
    <lineage>
        <taxon>Bacteria</taxon>
        <taxon>Pseudomonadati</taxon>
        <taxon>Pseudomonadota</taxon>
        <taxon>Alphaproteobacteria</taxon>
        <taxon>Hyphomicrobiales</taxon>
        <taxon>Methylobacteriaceae</taxon>
        <taxon>Methylorubrum</taxon>
    </lineage>
</organism>
<proteinExistence type="predicted"/>
<protein>
    <submittedName>
        <fullName evidence="1">Uncharacterized protein</fullName>
    </submittedName>
</protein>
<evidence type="ECO:0000313" key="2">
    <source>
        <dbReference type="Proteomes" id="UP000583454"/>
    </source>
</evidence>
<accession>A0A840ZDH7</accession>
<evidence type="ECO:0000313" key="1">
    <source>
        <dbReference type="EMBL" id="MBB5755330.1"/>
    </source>
</evidence>